<evidence type="ECO:0000313" key="2">
    <source>
        <dbReference type="EMBL" id="QMS98686.1"/>
    </source>
</evidence>
<evidence type="ECO:0000313" key="4">
    <source>
        <dbReference type="Proteomes" id="UP000539710"/>
    </source>
</evidence>
<proteinExistence type="predicted"/>
<dbReference type="EMBL" id="CP059472">
    <property type="protein sequence ID" value="QMS98686.1"/>
    <property type="molecule type" value="Genomic_DNA"/>
</dbReference>
<dbReference type="GO" id="GO:0016787">
    <property type="term" value="F:hydrolase activity"/>
    <property type="evidence" value="ECO:0007669"/>
    <property type="project" value="UniProtKB-KW"/>
</dbReference>
<reference evidence="2" key="1">
    <citation type="submission" date="2020-07" db="EMBL/GenBank/DDBJ databases">
        <title>Chryseobacterium sp. CX-624.</title>
        <authorList>
            <person name="Yang C."/>
        </authorList>
    </citation>
    <scope>NUCLEOTIDE SEQUENCE</scope>
    <source>
        <strain evidence="2">CX-624</strain>
    </source>
</reference>
<dbReference type="KEGG" id="cbau:H1R16_01350"/>
<dbReference type="Proteomes" id="UP000539710">
    <property type="component" value="Unassembled WGS sequence"/>
</dbReference>
<dbReference type="InterPro" id="IPR015943">
    <property type="entry name" value="WD40/YVTN_repeat-like_dom_sf"/>
</dbReference>
<evidence type="ECO:0000313" key="3">
    <source>
        <dbReference type="Proteomes" id="UP000515349"/>
    </source>
</evidence>
<name>A0A7D7QYB4_9FLAO</name>
<dbReference type="Gene3D" id="2.130.10.10">
    <property type="entry name" value="YVTN repeat-like/Quinoprotein amine dehydrogenase"/>
    <property type="match status" value="1"/>
</dbReference>
<reference evidence="4" key="3">
    <citation type="submission" date="2020-07" db="EMBL/GenBank/DDBJ databases">
        <title>Flavobacterium sp. xlx-214.</title>
        <authorList>
            <person name="Yang C."/>
        </authorList>
    </citation>
    <scope>NUCLEOTIDE SEQUENCE [LARGE SCALE GENOMIC DNA]</scope>
    <source>
        <strain evidence="4">CX-624</strain>
    </source>
</reference>
<reference evidence="3" key="2">
    <citation type="submission" date="2020-07" db="EMBL/GenBank/DDBJ databases">
        <title>Chryseobacterium sp.cx-624.</title>
        <authorList>
            <person name="Yang C."/>
        </authorList>
    </citation>
    <scope>NUCLEOTIDE SEQUENCE [LARGE SCALE GENOMIC DNA]</scope>
    <source>
        <strain evidence="3">cx-624</strain>
    </source>
</reference>
<gene>
    <name evidence="2" type="ORF">H1R16_01350</name>
    <name evidence="1" type="ORF">H2507_01920</name>
</gene>
<accession>A0A7D7QYB4</accession>
<keyword evidence="4" id="KW-1185">Reference proteome</keyword>
<evidence type="ECO:0000313" key="1">
    <source>
        <dbReference type="EMBL" id="MBA5245917.1"/>
    </source>
</evidence>
<dbReference type="SUPFAM" id="SSF50939">
    <property type="entry name" value="Sialidases"/>
    <property type="match status" value="1"/>
</dbReference>
<sequence length="342" mass="38497">MLKKSIVILFIISVFCVNGQQVKTEILLEDKISIRALEIWDHKVWYSGTESKFGYVSLVDARDKKQKVLTDEKLQFRTLGQNKTDFYAITIESPALMFKINKRTLAKQVVLRDTAKTAFYDALHFVNDDLGYAFSDPDTDLNLKLAVSNRKGKNQWYITDQKGKPKMNKGEAAFAASNSNMASSKNYLWIASGGATSRIFRLDLRNESWSVFNTPFIQGSSSQGIYAIDFYKDKFGIAVGGDYTKQSENINNIATTIDGGQTWTVQASGKNRGYKSCVKIRPRSGGKDIIAVGDQNVELSRDFGKTWTTISNEKGLYVCEWTDRNTIIFAGKGRILKMNLKL</sequence>
<dbReference type="RefSeq" id="WP_181886028.1">
    <property type="nucleotide sequence ID" value="NZ_CP059472.1"/>
</dbReference>
<keyword evidence="2" id="KW-0378">Hydrolase</keyword>
<protein>
    <submittedName>
        <fullName evidence="2">Glycosyl hydrolase</fullName>
    </submittedName>
</protein>
<reference evidence="1" key="4">
    <citation type="submission" date="2020-07" db="EMBL/GenBank/DDBJ databases">
        <authorList>
            <person name="Yang C."/>
        </authorList>
    </citation>
    <scope>NUCLEOTIDE SEQUENCE</scope>
    <source>
        <strain evidence="1">Cx-624</strain>
    </source>
</reference>
<dbReference type="Proteomes" id="UP000515349">
    <property type="component" value="Chromosome"/>
</dbReference>
<dbReference type="EMBL" id="JACEUX010000001">
    <property type="protein sequence ID" value="MBA5245917.1"/>
    <property type="molecule type" value="Genomic_DNA"/>
</dbReference>
<dbReference type="InterPro" id="IPR036278">
    <property type="entry name" value="Sialidase_sf"/>
</dbReference>
<organism evidence="2 3">
    <name type="scientific">Marnyiella aurantia</name>
    <dbReference type="NCBI Taxonomy" id="2758037"/>
    <lineage>
        <taxon>Bacteria</taxon>
        <taxon>Pseudomonadati</taxon>
        <taxon>Bacteroidota</taxon>
        <taxon>Flavobacteriia</taxon>
        <taxon>Flavobacteriales</taxon>
        <taxon>Weeksellaceae</taxon>
        <taxon>Marnyiella</taxon>
    </lineage>
</organism>
<dbReference type="AlphaFoldDB" id="A0A7D7QYB4"/>